<dbReference type="GO" id="GO:0003677">
    <property type="term" value="F:DNA binding"/>
    <property type="evidence" value="ECO:0007669"/>
    <property type="project" value="UniProtKB-KW"/>
</dbReference>
<dbReference type="PANTHER" id="PTHR30445:SF8">
    <property type="entry name" value="K(+)_H(+) ANTIPORTER SUBUNIT KHTT"/>
    <property type="match status" value="1"/>
</dbReference>
<dbReference type="AlphaFoldDB" id="E6MIB6"/>
<dbReference type="EMBL" id="AEQN01000023">
    <property type="protein sequence ID" value="EFV01012.1"/>
    <property type="molecule type" value="Genomic_DNA"/>
</dbReference>
<accession>E6MIB6</accession>
<evidence type="ECO:0000256" key="3">
    <source>
        <dbReference type="ARBA" id="ARBA00023163"/>
    </source>
</evidence>
<dbReference type="HOGENOM" id="CLU_112362_0_0_9"/>
<dbReference type="Proteomes" id="UP000004754">
    <property type="component" value="Unassembled WGS sequence"/>
</dbReference>
<dbReference type="Gene3D" id="3.30.70.1450">
    <property type="entry name" value="Regulator of K+ conductance, C-terminal domain"/>
    <property type="match status" value="1"/>
</dbReference>
<dbReference type="PROSITE" id="PS51202">
    <property type="entry name" value="RCK_C"/>
    <property type="match status" value="1"/>
</dbReference>
<name>E6MIB6_9FIRM</name>
<dbReference type="GO" id="GO:0008324">
    <property type="term" value="F:monoatomic cation transmembrane transporter activity"/>
    <property type="evidence" value="ECO:0007669"/>
    <property type="project" value="InterPro"/>
</dbReference>
<keyword evidence="3" id="KW-0804">Transcription</keyword>
<dbReference type="SUPFAM" id="SSF116726">
    <property type="entry name" value="TrkA C-terminal domain-like"/>
    <property type="match status" value="1"/>
</dbReference>
<dbReference type="Gene3D" id="1.10.10.10">
    <property type="entry name" value="Winged helix-like DNA-binding domain superfamily/Winged helix DNA-binding domain"/>
    <property type="match status" value="1"/>
</dbReference>
<dbReference type="InterPro" id="IPR006037">
    <property type="entry name" value="RCK_C"/>
</dbReference>
<feature type="domain" description="RCK C-terminal" evidence="5">
    <location>
        <begin position="127"/>
        <end position="213"/>
    </location>
</feature>
<dbReference type="InterPro" id="IPR050144">
    <property type="entry name" value="AAE_transporter"/>
</dbReference>
<organism evidence="6 7">
    <name type="scientific">Pseudoramibacter alactolyticus ATCC 23263</name>
    <dbReference type="NCBI Taxonomy" id="887929"/>
    <lineage>
        <taxon>Bacteria</taxon>
        <taxon>Bacillati</taxon>
        <taxon>Bacillota</taxon>
        <taxon>Clostridia</taxon>
        <taxon>Eubacteriales</taxon>
        <taxon>Eubacteriaceae</taxon>
        <taxon>Pseudoramibacter</taxon>
    </lineage>
</organism>
<feature type="domain" description="HTH gntR-type" evidence="4">
    <location>
        <begin position="13"/>
        <end position="81"/>
    </location>
</feature>
<proteinExistence type="predicted"/>
<dbReference type="CDD" id="cd07377">
    <property type="entry name" value="WHTH_GntR"/>
    <property type="match status" value="1"/>
</dbReference>
<keyword evidence="1" id="KW-0805">Transcription regulation</keyword>
<dbReference type="eggNOG" id="COG2188">
    <property type="taxonomic scope" value="Bacteria"/>
</dbReference>
<dbReference type="PROSITE" id="PS50949">
    <property type="entry name" value="HTH_GNTR"/>
    <property type="match status" value="1"/>
</dbReference>
<protein>
    <submittedName>
        <fullName evidence="6">TrkA C-terminal domain protein</fullName>
    </submittedName>
</protein>
<sequence>MGGIKEMKQSQSQSKCLWVARDIAGEIAKGERQEGEAIPGMSIMASKYGVSPETIRRAVSILAGKGVVEVKPQSRTRVKSVKNALKYISYIEKDNELRNAYHSIREIARQYQELNSRLLDTLDYFVERKISLSPVESPFPNYEIPIPDDSNLIGKTIGELKFWSNTKCTIVGIKKRDETIISPGPYLSFEKGDIIVVIGTAEAIEDSVKLIRQL</sequence>
<evidence type="ECO:0000259" key="4">
    <source>
        <dbReference type="PROSITE" id="PS50949"/>
    </source>
</evidence>
<evidence type="ECO:0000256" key="2">
    <source>
        <dbReference type="ARBA" id="ARBA00023125"/>
    </source>
</evidence>
<evidence type="ECO:0000313" key="6">
    <source>
        <dbReference type="EMBL" id="EFV01012.1"/>
    </source>
</evidence>
<dbReference type="Pfam" id="PF00392">
    <property type="entry name" value="GntR"/>
    <property type="match status" value="1"/>
</dbReference>
<dbReference type="Pfam" id="PF02080">
    <property type="entry name" value="TrkA_C"/>
    <property type="match status" value="1"/>
</dbReference>
<dbReference type="InterPro" id="IPR036390">
    <property type="entry name" value="WH_DNA-bd_sf"/>
</dbReference>
<keyword evidence="2" id="KW-0238">DNA-binding</keyword>
<dbReference type="InterPro" id="IPR036388">
    <property type="entry name" value="WH-like_DNA-bd_sf"/>
</dbReference>
<gene>
    <name evidence="6" type="ORF">HMP0721_1751</name>
</gene>
<keyword evidence="7" id="KW-1185">Reference proteome</keyword>
<dbReference type="PANTHER" id="PTHR30445">
    <property type="entry name" value="K(+)_H(+) ANTIPORTER SUBUNIT KHTT"/>
    <property type="match status" value="1"/>
</dbReference>
<dbReference type="SUPFAM" id="SSF46785">
    <property type="entry name" value="Winged helix' DNA-binding domain"/>
    <property type="match status" value="1"/>
</dbReference>
<dbReference type="InterPro" id="IPR000524">
    <property type="entry name" value="Tscrpt_reg_HTH_GntR"/>
</dbReference>
<evidence type="ECO:0000313" key="7">
    <source>
        <dbReference type="Proteomes" id="UP000004754"/>
    </source>
</evidence>
<dbReference type="InterPro" id="IPR036721">
    <property type="entry name" value="RCK_C_sf"/>
</dbReference>
<reference evidence="6 7" key="1">
    <citation type="submission" date="2010-12" db="EMBL/GenBank/DDBJ databases">
        <authorList>
            <person name="Muzny D."/>
            <person name="Qin X."/>
            <person name="Deng J."/>
            <person name="Jiang H."/>
            <person name="Liu Y."/>
            <person name="Qu J."/>
            <person name="Song X.-Z."/>
            <person name="Zhang L."/>
            <person name="Thornton R."/>
            <person name="Coyle M."/>
            <person name="Francisco L."/>
            <person name="Jackson L."/>
            <person name="Javaid M."/>
            <person name="Korchina V."/>
            <person name="Kovar C."/>
            <person name="Mata R."/>
            <person name="Mathew T."/>
            <person name="Ngo R."/>
            <person name="Nguyen L."/>
            <person name="Nguyen N."/>
            <person name="Okwuonu G."/>
            <person name="Ongeri F."/>
            <person name="Pham C."/>
            <person name="Simmons D."/>
            <person name="Wilczek-Boney K."/>
            <person name="Hale W."/>
            <person name="Jakkamsetti A."/>
            <person name="Pham P."/>
            <person name="Ruth R."/>
            <person name="San Lucas F."/>
            <person name="Warren J."/>
            <person name="Zhang J."/>
            <person name="Zhao Z."/>
            <person name="Zhou C."/>
            <person name="Zhu D."/>
            <person name="Lee S."/>
            <person name="Bess C."/>
            <person name="Blankenburg K."/>
            <person name="Forbes L."/>
            <person name="Fu Q."/>
            <person name="Gubbala S."/>
            <person name="Hirani K."/>
            <person name="Jayaseelan J.C."/>
            <person name="Lara F."/>
            <person name="Munidasa M."/>
            <person name="Palculict T."/>
            <person name="Patil S."/>
            <person name="Pu L.-L."/>
            <person name="Saada N."/>
            <person name="Tang L."/>
            <person name="Weissenberger G."/>
            <person name="Zhu Y."/>
            <person name="Hemphill L."/>
            <person name="Shang Y."/>
            <person name="Youmans B."/>
            <person name="Ayvaz T."/>
            <person name="Ross M."/>
            <person name="Santibanez J."/>
            <person name="Aqrawi P."/>
            <person name="Gross S."/>
            <person name="Joshi V."/>
            <person name="Fowler G."/>
            <person name="Nazareth L."/>
            <person name="Reid J."/>
            <person name="Worley K."/>
            <person name="Petrosino J."/>
            <person name="Highlander S."/>
            <person name="Gibbs R."/>
        </authorList>
    </citation>
    <scope>NUCLEOTIDE SEQUENCE [LARGE SCALE GENOMIC DNA]</scope>
    <source>
        <strain evidence="6 7">ATCC 23263</strain>
    </source>
</reference>
<dbReference type="STRING" id="887929.HMP0721_1751"/>
<dbReference type="GO" id="GO:0003700">
    <property type="term" value="F:DNA-binding transcription factor activity"/>
    <property type="evidence" value="ECO:0007669"/>
    <property type="project" value="InterPro"/>
</dbReference>
<evidence type="ECO:0000256" key="1">
    <source>
        <dbReference type="ARBA" id="ARBA00023015"/>
    </source>
</evidence>
<dbReference type="GO" id="GO:0006813">
    <property type="term" value="P:potassium ion transport"/>
    <property type="evidence" value="ECO:0007669"/>
    <property type="project" value="InterPro"/>
</dbReference>
<comment type="caution">
    <text evidence="6">The sequence shown here is derived from an EMBL/GenBank/DDBJ whole genome shotgun (WGS) entry which is preliminary data.</text>
</comment>
<dbReference type="SMART" id="SM00345">
    <property type="entry name" value="HTH_GNTR"/>
    <property type="match status" value="1"/>
</dbReference>
<evidence type="ECO:0000259" key="5">
    <source>
        <dbReference type="PROSITE" id="PS51202"/>
    </source>
</evidence>
<dbReference type="OrthoDB" id="162505at2"/>